<gene>
    <name evidence="4" type="ORF">SAMN05192546_11156</name>
</gene>
<dbReference type="EMBL" id="FNPV01000011">
    <property type="protein sequence ID" value="SDZ18957.1"/>
    <property type="molecule type" value="Genomic_DNA"/>
</dbReference>
<evidence type="ECO:0000313" key="5">
    <source>
        <dbReference type="Proteomes" id="UP000199230"/>
    </source>
</evidence>
<feature type="coiled-coil region" evidence="1">
    <location>
        <begin position="88"/>
        <end position="143"/>
    </location>
</feature>
<dbReference type="CDD" id="cd00093">
    <property type="entry name" value="HTH_XRE"/>
    <property type="match status" value="1"/>
</dbReference>
<dbReference type="InterPro" id="IPR001387">
    <property type="entry name" value="Cro/C1-type_HTH"/>
</dbReference>
<evidence type="ECO:0000313" key="4">
    <source>
        <dbReference type="EMBL" id="SDZ18957.1"/>
    </source>
</evidence>
<dbReference type="Gene3D" id="1.10.260.40">
    <property type="entry name" value="lambda repressor-like DNA-binding domains"/>
    <property type="match status" value="1"/>
</dbReference>
<dbReference type="OrthoDB" id="1685177at2"/>
<organism evidence="4 5">
    <name type="scientific">Tindallia californiensis</name>
    <dbReference type="NCBI Taxonomy" id="159292"/>
    <lineage>
        <taxon>Bacteria</taxon>
        <taxon>Bacillati</taxon>
        <taxon>Bacillota</taxon>
        <taxon>Clostridia</taxon>
        <taxon>Peptostreptococcales</taxon>
        <taxon>Tindalliaceae</taxon>
        <taxon>Tindallia</taxon>
    </lineage>
</organism>
<dbReference type="InterPro" id="IPR010982">
    <property type="entry name" value="Lambda_DNA-bd_dom_sf"/>
</dbReference>
<keyword evidence="1" id="KW-0175">Coiled coil</keyword>
<name>A0A1H3QZV5_9FIRM</name>
<dbReference type="GO" id="GO:0003677">
    <property type="term" value="F:DNA binding"/>
    <property type="evidence" value="ECO:0007669"/>
    <property type="project" value="InterPro"/>
</dbReference>
<accession>A0A1H3QZV5</accession>
<dbReference type="RefSeq" id="WP_093315334.1">
    <property type="nucleotide sequence ID" value="NZ_FNPV01000011.1"/>
</dbReference>
<sequence length="194" mass="22824">MYRTARNGKKLSIDEAAKRLFISARSLSNYELGTQKPSPDVAIQMDRVYEDPKLSAWYCRNECAIGQQYCYDLLNNVDLSPMGILTKYRQEEAEAHEALEKIALLLLNKRNKKDCTDQEIKELERWSQEMLDLEHVIETLKIRLWDFLNVADLVRDHNEKCKRKKYVVDEEDQKMERSHSAATEVRPKEKLLCK</sequence>
<dbReference type="STRING" id="159292.SAMN05192546_11156"/>
<feature type="compositionally biased region" description="Basic and acidic residues" evidence="2">
    <location>
        <begin position="174"/>
        <end position="194"/>
    </location>
</feature>
<dbReference type="SUPFAM" id="SSF47413">
    <property type="entry name" value="lambda repressor-like DNA-binding domains"/>
    <property type="match status" value="1"/>
</dbReference>
<reference evidence="4 5" key="1">
    <citation type="submission" date="2016-10" db="EMBL/GenBank/DDBJ databases">
        <authorList>
            <person name="de Groot N.N."/>
        </authorList>
    </citation>
    <scope>NUCLEOTIDE SEQUENCE [LARGE SCALE GENOMIC DNA]</scope>
    <source>
        <strain evidence="4 5">APO</strain>
    </source>
</reference>
<feature type="domain" description="HTH cro/C1-type" evidence="3">
    <location>
        <begin position="3"/>
        <end position="57"/>
    </location>
</feature>
<dbReference type="SMART" id="SM00530">
    <property type="entry name" value="HTH_XRE"/>
    <property type="match status" value="1"/>
</dbReference>
<proteinExistence type="predicted"/>
<evidence type="ECO:0000256" key="1">
    <source>
        <dbReference type="SAM" id="Coils"/>
    </source>
</evidence>
<feature type="region of interest" description="Disordered" evidence="2">
    <location>
        <begin position="172"/>
        <end position="194"/>
    </location>
</feature>
<dbReference type="Proteomes" id="UP000199230">
    <property type="component" value="Unassembled WGS sequence"/>
</dbReference>
<dbReference type="AlphaFoldDB" id="A0A1H3QZV5"/>
<protein>
    <submittedName>
        <fullName evidence="4">Helix-turn-helix</fullName>
    </submittedName>
</protein>
<evidence type="ECO:0000259" key="3">
    <source>
        <dbReference type="PROSITE" id="PS50943"/>
    </source>
</evidence>
<dbReference type="Pfam" id="PF01381">
    <property type="entry name" value="HTH_3"/>
    <property type="match status" value="1"/>
</dbReference>
<keyword evidence="5" id="KW-1185">Reference proteome</keyword>
<evidence type="ECO:0000256" key="2">
    <source>
        <dbReference type="SAM" id="MobiDB-lite"/>
    </source>
</evidence>
<dbReference type="PROSITE" id="PS50943">
    <property type="entry name" value="HTH_CROC1"/>
    <property type="match status" value="1"/>
</dbReference>